<dbReference type="Gene3D" id="2.10.110.10">
    <property type="entry name" value="Cysteine Rich Protein"/>
    <property type="match status" value="1"/>
</dbReference>
<keyword evidence="3 4" id="KW-0440">LIM domain</keyword>
<dbReference type="GO" id="GO:0030036">
    <property type="term" value="P:actin cytoskeleton organization"/>
    <property type="evidence" value="ECO:0007669"/>
    <property type="project" value="TreeGrafter"/>
</dbReference>
<dbReference type="GO" id="GO:0031941">
    <property type="term" value="C:filamentous actin"/>
    <property type="evidence" value="ECO:0007669"/>
    <property type="project" value="TreeGrafter"/>
</dbReference>
<dbReference type="AlphaFoldDB" id="A0A8W8JI70"/>
<dbReference type="GO" id="GO:0046872">
    <property type="term" value="F:metal ion binding"/>
    <property type="evidence" value="ECO:0007669"/>
    <property type="project" value="UniProtKB-KW"/>
</dbReference>
<evidence type="ECO:0000256" key="2">
    <source>
        <dbReference type="ARBA" id="ARBA00022833"/>
    </source>
</evidence>
<dbReference type="PROSITE" id="PS50023">
    <property type="entry name" value="LIM_DOMAIN_2"/>
    <property type="match status" value="1"/>
</dbReference>
<protein>
    <recommendedName>
        <fullName evidence="5">LIM zinc-binding domain-containing protein</fullName>
    </recommendedName>
</protein>
<dbReference type="Proteomes" id="UP000005408">
    <property type="component" value="Unassembled WGS sequence"/>
</dbReference>
<organism evidence="6 7">
    <name type="scientific">Magallana gigas</name>
    <name type="common">Pacific oyster</name>
    <name type="synonym">Crassostrea gigas</name>
    <dbReference type="NCBI Taxonomy" id="29159"/>
    <lineage>
        <taxon>Eukaryota</taxon>
        <taxon>Metazoa</taxon>
        <taxon>Spiralia</taxon>
        <taxon>Lophotrochozoa</taxon>
        <taxon>Mollusca</taxon>
        <taxon>Bivalvia</taxon>
        <taxon>Autobranchia</taxon>
        <taxon>Pteriomorphia</taxon>
        <taxon>Ostreida</taxon>
        <taxon>Ostreoidea</taxon>
        <taxon>Ostreidae</taxon>
        <taxon>Magallana</taxon>
    </lineage>
</organism>
<dbReference type="GO" id="GO:0051371">
    <property type="term" value="F:muscle alpha-actinin binding"/>
    <property type="evidence" value="ECO:0007669"/>
    <property type="project" value="TreeGrafter"/>
</dbReference>
<dbReference type="GO" id="GO:0003779">
    <property type="term" value="F:actin binding"/>
    <property type="evidence" value="ECO:0007669"/>
    <property type="project" value="TreeGrafter"/>
</dbReference>
<evidence type="ECO:0000313" key="7">
    <source>
        <dbReference type="Proteomes" id="UP000005408"/>
    </source>
</evidence>
<dbReference type="GO" id="GO:0001725">
    <property type="term" value="C:stress fiber"/>
    <property type="evidence" value="ECO:0007669"/>
    <property type="project" value="TreeGrafter"/>
</dbReference>
<dbReference type="Pfam" id="PF00412">
    <property type="entry name" value="LIM"/>
    <property type="match status" value="1"/>
</dbReference>
<dbReference type="PANTHER" id="PTHR24214:SF38">
    <property type="entry name" value="PDZ AND LIM DOMAIN PROTEIN ZASP-RELATED"/>
    <property type="match status" value="1"/>
</dbReference>
<keyword evidence="1 4" id="KW-0479">Metal-binding</keyword>
<evidence type="ECO:0000259" key="5">
    <source>
        <dbReference type="PROSITE" id="PS50023"/>
    </source>
</evidence>
<proteinExistence type="predicted"/>
<dbReference type="InterPro" id="IPR001781">
    <property type="entry name" value="Znf_LIM"/>
</dbReference>
<dbReference type="InterPro" id="IPR050604">
    <property type="entry name" value="PDZ-LIM_domain"/>
</dbReference>
<reference evidence="6" key="1">
    <citation type="submission" date="2022-08" db="UniProtKB">
        <authorList>
            <consortium name="EnsemblMetazoa"/>
        </authorList>
    </citation>
    <scope>IDENTIFICATION</scope>
    <source>
        <strain evidence="6">05x7-T-G4-1.051#20</strain>
    </source>
</reference>
<evidence type="ECO:0000256" key="4">
    <source>
        <dbReference type="PROSITE-ProRule" id="PRU00125"/>
    </source>
</evidence>
<sequence length="115" mass="13588">MDGALYCEKDYEQRFAPTCAKCVKAIKETYLNAIQNTYMYHPDCFNCYKCRQSIDNNHLHLEMADYTMKRDFQTCKVCKRFFEDGDGFVMVKCHNCSTYGVNFDGQAFYEKKTEQ</sequence>
<name>A0A8W8JI70_MAGGI</name>
<keyword evidence="7" id="KW-1185">Reference proteome</keyword>
<dbReference type="SMART" id="SM00132">
    <property type="entry name" value="LIM"/>
    <property type="match status" value="1"/>
</dbReference>
<accession>A0A8W8JI70</accession>
<dbReference type="SUPFAM" id="SSF57716">
    <property type="entry name" value="Glucocorticoid receptor-like (DNA-binding domain)"/>
    <property type="match status" value="1"/>
</dbReference>
<evidence type="ECO:0000313" key="6">
    <source>
        <dbReference type="EnsemblMetazoa" id="G19493.1:cds"/>
    </source>
</evidence>
<dbReference type="GO" id="GO:0061061">
    <property type="term" value="P:muscle structure development"/>
    <property type="evidence" value="ECO:0007669"/>
    <property type="project" value="TreeGrafter"/>
</dbReference>
<dbReference type="PROSITE" id="PS00478">
    <property type="entry name" value="LIM_DOMAIN_1"/>
    <property type="match status" value="1"/>
</dbReference>
<dbReference type="PANTHER" id="PTHR24214">
    <property type="entry name" value="PDZ AND LIM DOMAIN PROTEIN ZASP"/>
    <property type="match status" value="1"/>
</dbReference>
<evidence type="ECO:0000256" key="1">
    <source>
        <dbReference type="ARBA" id="ARBA00022723"/>
    </source>
</evidence>
<feature type="domain" description="LIM zinc-binding" evidence="5">
    <location>
        <begin position="17"/>
        <end position="85"/>
    </location>
</feature>
<dbReference type="GO" id="GO:0005912">
    <property type="term" value="C:adherens junction"/>
    <property type="evidence" value="ECO:0007669"/>
    <property type="project" value="TreeGrafter"/>
</dbReference>
<dbReference type="EnsemblMetazoa" id="G19493.1">
    <property type="protein sequence ID" value="G19493.1:cds"/>
    <property type="gene ID" value="G19493"/>
</dbReference>
<evidence type="ECO:0000256" key="3">
    <source>
        <dbReference type="ARBA" id="ARBA00023038"/>
    </source>
</evidence>
<keyword evidence="2 4" id="KW-0862">Zinc</keyword>